<dbReference type="GO" id="GO:0015095">
    <property type="term" value="F:magnesium ion transmembrane transporter activity"/>
    <property type="evidence" value="ECO:0007669"/>
    <property type="project" value="UniProtKB-UniRule"/>
</dbReference>
<feature type="transmembrane region" description="Helical" evidence="9">
    <location>
        <begin position="401"/>
        <end position="426"/>
    </location>
</feature>
<keyword evidence="9" id="KW-0479">Metal-binding</keyword>
<dbReference type="InterPro" id="IPR036739">
    <property type="entry name" value="SLC41_membr_dom_sf"/>
</dbReference>
<dbReference type="Gene3D" id="3.10.580.10">
    <property type="entry name" value="CBS-domain"/>
    <property type="match status" value="1"/>
</dbReference>
<keyword evidence="4 9" id="KW-0812">Transmembrane</keyword>
<feature type="transmembrane region" description="Helical" evidence="9">
    <location>
        <begin position="299"/>
        <end position="319"/>
    </location>
</feature>
<keyword evidence="5 9" id="KW-0460">Magnesium</keyword>
<dbReference type="InterPro" id="IPR038076">
    <property type="entry name" value="MgtE_N_sf"/>
</dbReference>
<dbReference type="InterPro" id="IPR000644">
    <property type="entry name" value="CBS_dom"/>
</dbReference>
<dbReference type="NCBIfam" id="TIGR00400">
    <property type="entry name" value="mgtE"/>
    <property type="match status" value="1"/>
</dbReference>
<comment type="subunit">
    <text evidence="9">Homodimer.</text>
</comment>
<evidence type="ECO:0000259" key="10">
    <source>
        <dbReference type="PROSITE" id="PS51371"/>
    </source>
</evidence>
<evidence type="ECO:0000256" key="1">
    <source>
        <dbReference type="ARBA" id="ARBA00004141"/>
    </source>
</evidence>
<evidence type="ECO:0000313" key="11">
    <source>
        <dbReference type="EMBL" id="RCL77665.1"/>
    </source>
</evidence>
<dbReference type="GO" id="GO:0046872">
    <property type="term" value="F:metal ion binding"/>
    <property type="evidence" value="ECO:0007669"/>
    <property type="project" value="UniProtKB-KW"/>
</dbReference>
<keyword evidence="8" id="KW-0129">CBS domain</keyword>
<evidence type="ECO:0000256" key="8">
    <source>
        <dbReference type="PROSITE-ProRule" id="PRU00703"/>
    </source>
</evidence>
<comment type="caution">
    <text evidence="9">Lacks conserved residue(s) required for the propagation of feature annotation.</text>
</comment>
<evidence type="ECO:0000256" key="9">
    <source>
        <dbReference type="RuleBase" id="RU362011"/>
    </source>
</evidence>
<dbReference type="PANTHER" id="PTHR43773:SF1">
    <property type="entry name" value="MAGNESIUM TRANSPORTER MGTE"/>
    <property type="match status" value="1"/>
</dbReference>
<dbReference type="InterPro" id="IPR006669">
    <property type="entry name" value="MgtE_transporter"/>
</dbReference>
<reference evidence="11 12" key="1">
    <citation type="journal article" date="2018" name="Microbiome">
        <title>Fine metagenomic profile of the Mediterranean stratified and mixed water columns revealed by assembly and recruitment.</title>
        <authorList>
            <person name="Haro-Moreno J.M."/>
            <person name="Lopez-Perez M."/>
            <person name="De La Torre J.R."/>
            <person name="Picazo A."/>
            <person name="Camacho A."/>
            <person name="Rodriguez-Valera F."/>
        </authorList>
    </citation>
    <scope>NUCLEOTIDE SEQUENCE [LARGE SCALE GENOMIC DNA]</scope>
    <source>
        <strain evidence="11">MED-G55</strain>
    </source>
</reference>
<dbReference type="InterPro" id="IPR006667">
    <property type="entry name" value="SLC41_membr_dom"/>
</dbReference>
<dbReference type="SUPFAM" id="SSF54631">
    <property type="entry name" value="CBS-domain pair"/>
    <property type="match status" value="1"/>
</dbReference>
<protein>
    <recommendedName>
        <fullName evidence="9">Magnesium transporter MgtE</fullName>
    </recommendedName>
</protein>
<dbReference type="GO" id="GO:0005886">
    <property type="term" value="C:plasma membrane"/>
    <property type="evidence" value="ECO:0007669"/>
    <property type="project" value="UniProtKB-SubCell"/>
</dbReference>
<organism evidence="11 12">
    <name type="scientific">PS1 clade bacterium</name>
    <dbReference type="NCBI Taxonomy" id="2175152"/>
    <lineage>
        <taxon>Bacteria</taxon>
        <taxon>Pseudomonadati</taxon>
        <taxon>Pseudomonadota</taxon>
        <taxon>Alphaproteobacteria</taxon>
        <taxon>PS1 clade</taxon>
    </lineage>
</organism>
<dbReference type="PROSITE" id="PS51371">
    <property type="entry name" value="CBS"/>
    <property type="match status" value="1"/>
</dbReference>
<dbReference type="CDD" id="cd04606">
    <property type="entry name" value="CBS_pair_Mg_transporter"/>
    <property type="match status" value="1"/>
</dbReference>
<dbReference type="SUPFAM" id="SSF161093">
    <property type="entry name" value="MgtE membrane domain-like"/>
    <property type="match status" value="1"/>
</dbReference>
<dbReference type="InterPro" id="IPR046342">
    <property type="entry name" value="CBS_dom_sf"/>
</dbReference>
<dbReference type="Pfam" id="PF01769">
    <property type="entry name" value="MgtE"/>
    <property type="match status" value="1"/>
</dbReference>
<comment type="subcellular location">
    <subcellularLocation>
        <location evidence="9">Cell membrane</location>
        <topology evidence="9">Multi-pass membrane protein</topology>
    </subcellularLocation>
    <subcellularLocation>
        <location evidence="1">Membrane</location>
        <topology evidence="1">Multi-pass membrane protein</topology>
    </subcellularLocation>
</comment>
<dbReference type="SMART" id="SM00116">
    <property type="entry name" value="CBS"/>
    <property type="match status" value="1"/>
</dbReference>
<dbReference type="Proteomes" id="UP000252132">
    <property type="component" value="Unassembled WGS sequence"/>
</dbReference>
<sequence length="462" mass="51028">MSEKKMEQTKPEQIGDTRDHIAELFNASVSVLKEENKNALLKLLEAHHESDIAEMIALLNGGQREKFFELIGEDLAPNVLAELDDHTQAWIAERLDPEFLAAALQELETDDAVFVLGELDDDDQKEILDLFPEGERIVLQRSLDYPDESAGRLMQSDVVAVPPFWTVGQVIDYLRITEDLPDDFLEIFVVDPTHTPLGMVKLNKVMRSGRPTLMQEILDDNFTPISAELDREDMARMFERYNLVSAPVVDEDNRLVGVITADDVFEVITEEAEEDILRLGGVGDETVGDDMFRAMRGRFSWLLINLLTAILASIVIGFFDGTIEQMVALAILMPIVASMGGNAATQTLTITVRALATRELLAINTLRVIGREMGIGLLNGILFAVLLGLTGWFWFGSEMLGIVLAMAMIVNMFVAGLAGILVPIWLNKVGIDPAIASGVFVTTITDIVGFLAFLGFATIFLI</sequence>
<evidence type="ECO:0000256" key="4">
    <source>
        <dbReference type="ARBA" id="ARBA00022692"/>
    </source>
</evidence>
<dbReference type="Pfam" id="PF03448">
    <property type="entry name" value="MgtE_N"/>
    <property type="match status" value="1"/>
</dbReference>
<evidence type="ECO:0000313" key="12">
    <source>
        <dbReference type="Proteomes" id="UP000252132"/>
    </source>
</evidence>
<evidence type="ECO:0000256" key="5">
    <source>
        <dbReference type="ARBA" id="ARBA00022842"/>
    </source>
</evidence>
<keyword evidence="3 9" id="KW-0813">Transport</keyword>
<evidence type="ECO:0000256" key="6">
    <source>
        <dbReference type="ARBA" id="ARBA00022989"/>
    </source>
</evidence>
<dbReference type="Gene3D" id="1.25.60.10">
    <property type="entry name" value="MgtE N-terminal domain-like"/>
    <property type="match status" value="1"/>
</dbReference>
<dbReference type="AlphaFoldDB" id="A0A368E2H9"/>
<keyword evidence="9" id="KW-1003">Cell membrane</keyword>
<comment type="similarity">
    <text evidence="2 9">Belongs to the SLC41A transporter family.</text>
</comment>
<feature type="transmembrane region" description="Helical" evidence="9">
    <location>
        <begin position="438"/>
        <end position="461"/>
    </location>
</feature>
<evidence type="ECO:0000256" key="7">
    <source>
        <dbReference type="ARBA" id="ARBA00023136"/>
    </source>
</evidence>
<dbReference type="EMBL" id="QOQF01000006">
    <property type="protein sequence ID" value="RCL77665.1"/>
    <property type="molecule type" value="Genomic_DNA"/>
</dbReference>
<accession>A0A368E2H9</accession>
<name>A0A368E2H9_9PROT</name>
<feature type="domain" description="CBS" evidence="10">
    <location>
        <begin position="214"/>
        <end position="274"/>
    </location>
</feature>
<dbReference type="PANTHER" id="PTHR43773">
    <property type="entry name" value="MAGNESIUM TRANSPORTER MGTE"/>
    <property type="match status" value="1"/>
</dbReference>
<evidence type="ECO:0000256" key="2">
    <source>
        <dbReference type="ARBA" id="ARBA00009749"/>
    </source>
</evidence>
<keyword evidence="7 9" id="KW-0472">Membrane</keyword>
<dbReference type="SUPFAM" id="SSF158791">
    <property type="entry name" value="MgtE N-terminal domain-like"/>
    <property type="match status" value="1"/>
</dbReference>
<dbReference type="InterPro" id="IPR006668">
    <property type="entry name" value="Mg_transptr_MgtE_intracell_dom"/>
</dbReference>
<keyword evidence="6 9" id="KW-1133">Transmembrane helix</keyword>
<proteinExistence type="inferred from homology"/>
<evidence type="ECO:0000256" key="3">
    <source>
        <dbReference type="ARBA" id="ARBA00022448"/>
    </source>
</evidence>
<feature type="transmembrane region" description="Helical" evidence="9">
    <location>
        <begin position="377"/>
        <end position="395"/>
    </location>
</feature>
<comment type="function">
    <text evidence="9">Acts as a magnesium transporter.</text>
</comment>
<gene>
    <name evidence="11" type="primary">mgtE</name>
    <name evidence="11" type="ORF">DBW69_02740</name>
</gene>
<dbReference type="Gene3D" id="1.10.357.20">
    <property type="entry name" value="SLC41 divalent cation transporters, integral membrane domain"/>
    <property type="match status" value="1"/>
</dbReference>
<dbReference type="SMART" id="SM00924">
    <property type="entry name" value="MgtE_N"/>
    <property type="match status" value="1"/>
</dbReference>
<comment type="caution">
    <text evidence="11">The sequence shown here is derived from an EMBL/GenBank/DDBJ whole genome shotgun (WGS) entry which is preliminary data.</text>
</comment>
<dbReference type="Pfam" id="PF00571">
    <property type="entry name" value="CBS"/>
    <property type="match status" value="1"/>
</dbReference>